<dbReference type="AlphaFoldDB" id="A0A6A5YJI4"/>
<organism evidence="1 2">
    <name type="scientific">Lophiotrema nucula</name>
    <dbReference type="NCBI Taxonomy" id="690887"/>
    <lineage>
        <taxon>Eukaryota</taxon>
        <taxon>Fungi</taxon>
        <taxon>Dikarya</taxon>
        <taxon>Ascomycota</taxon>
        <taxon>Pezizomycotina</taxon>
        <taxon>Dothideomycetes</taxon>
        <taxon>Pleosporomycetidae</taxon>
        <taxon>Pleosporales</taxon>
        <taxon>Lophiotremataceae</taxon>
        <taxon>Lophiotrema</taxon>
    </lineage>
</organism>
<gene>
    <name evidence="1" type="ORF">BDV96DRAFT_305705</name>
</gene>
<evidence type="ECO:0000313" key="2">
    <source>
        <dbReference type="Proteomes" id="UP000799770"/>
    </source>
</evidence>
<dbReference type="EMBL" id="ML977356">
    <property type="protein sequence ID" value="KAF2107130.1"/>
    <property type="molecule type" value="Genomic_DNA"/>
</dbReference>
<sequence length="152" mass="16857">MTVQAEPRSFDPTSASASEPYLMTLRRLNQQRLSPPLLESWSVSSYIQGPARYDVLPSTSQAKIDMQGPASSRQPTTTATLDASTKVYHETRYRTARSTTDYWVTAVKRLEPTVAKALSLSALPPPCHAMANVTVGQEPVFDTWLLESGRRK</sequence>
<dbReference type="Proteomes" id="UP000799770">
    <property type="component" value="Unassembled WGS sequence"/>
</dbReference>
<evidence type="ECO:0000313" key="1">
    <source>
        <dbReference type="EMBL" id="KAF2107130.1"/>
    </source>
</evidence>
<keyword evidence="2" id="KW-1185">Reference proteome</keyword>
<name>A0A6A5YJI4_9PLEO</name>
<reference evidence="1" key="1">
    <citation type="journal article" date="2020" name="Stud. Mycol.">
        <title>101 Dothideomycetes genomes: a test case for predicting lifestyles and emergence of pathogens.</title>
        <authorList>
            <person name="Haridas S."/>
            <person name="Albert R."/>
            <person name="Binder M."/>
            <person name="Bloem J."/>
            <person name="Labutti K."/>
            <person name="Salamov A."/>
            <person name="Andreopoulos B."/>
            <person name="Baker S."/>
            <person name="Barry K."/>
            <person name="Bills G."/>
            <person name="Bluhm B."/>
            <person name="Cannon C."/>
            <person name="Castanera R."/>
            <person name="Culley D."/>
            <person name="Daum C."/>
            <person name="Ezra D."/>
            <person name="Gonzalez J."/>
            <person name="Henrissat B."/>
            <person name="Kuo A."/>
            <person name="Liang C."/>
            <person name="Lipzen A."/>
            <person name="Lutzoni F."/>
            <person name="Magnuson J."/>
            <person name="Mondo S."/>
            <person name="Nolan M."/>
            <person name="Ohm R."/>
            <person name="Pangilinan J."/>
            <person name="Park H.-J."/>
            <person name="Ramirez L."/>
            <person name="Alfaro M."/>
            <person name="Sun H."/>
            <person name="Tritt A."/>
            <person name="Yoshinaga Y."/>
            <person name="Zwiers L.-H."/>
            <person name="Turgeon B."/>
            <person name="Goodwin S."/>
            <person name="Spatafora J."/>
            <person name="Crous P."/>
            <person name="Grigoriev I."/>
        </authorList>
    </citation>
    <scope>NUCLEOTIDE SEQUENCE</scope>
    <source>
        <strain evidence="1">CBS 627.86</strain>
    </source>
</reference>
<proteinExistence type="predicted"/>
<accession>A0A6A5YJI4</accession>
<protein>
    <submittedName>
        <fullName evidence="1">Uncharacterized protein</fullName>
    </submittedName>
</protein>